<feature type="region of interest" description="Disordered" evidence="1">
    <location>
        <begin position="79"/>
        <end position="176"/>
    </location>
</feature>
<feature type="compositionally biased region" description="Low complexity" evidence="1">
    <location>
        <begin position="85"/>
        <end position="118"/>
    </location>
</feature>
<dbReference type="AlphaFoldDB" id="A0A814R4F9"/>
<reference evidence="2" key="1">
    <citation type="submission" date="2021-02" db="EMBL/GenBank/DDBJ databases">
        <authorList>
            <person name="Nowell W R."/>
        </authorList>
    </citation>
    <scope>NUCLEOTIDE SEQUENCE</scope>
    <source>
        <strain evidence="2">Ploen Becks lab</strain>
    </source>
</reference>
<feature type="compositionally biased region" description="Polar residues" evidence="1">
    <location>
        <begin position="53"/>
        <end position="64"/>
    </location>
</feature>
<feature type="compositionally biased region" description="Low complexity" evidence="1">
    <location>
        <begin position="146"/>
        <end position="168"/>
    </location>
</feature>
<protein>
    <submittedName>
        <fullName evidence="2">Uncharacterized protein</fullName>
    </submittedName>
</protein>
<keyword evidence="3" id="KW-1185">Reference proteome</keyword>
<dbReference type="EMBL" id="CAJNOC010009266">
    <property type="protein sequence ID" value="CAF1126919.1"/>
    <property type="molecule type" value="Genomic_DNA"/>
</dbReference>
<comment type="caution">
    <text evidence="2">The sequence shown here is derived from an EMBL/GenBank/DDBJ whole genome shotgun (WGS) entry which is preliminary data.</text>
</comment>
<proteinExistence type="predicted"/>
<name>A0A814R4F9_9BILA</name>
<sequence>MDNLKTQFIDSDNKARRVILKPFVVSSKNSKEQPYLNTPKSESVDKRKENLHKSASNHNLNRSFDQNRSKNNDIREKVYSKNKRNFNFNQSSNSNRSSSKNRNDNLNLNRNFNDKGNGFLNGYGNAHPRNRSNSTQRNRQDTSQFNNNNYKRNGVNNQNSQRSFNNQKNSKENSKTIKSCNVSNKLNYNCSEIRDFESIPIQKETLKFRDLLYNNILSNKCLKYSSNLSNEKIQDLLFFVKFKPFVVLENDKNLGFSLVSHKKYEEQ</sequence>
<organism evidence="2 3">
    <name type="scientific">Brachionus calyciflorus</name>
    <dbReference type="NCBI Taxonomy" id="104777"/>
    <lineage>
        <taxon>Eukaryota</taxon>
        <taxon>Metazoa</taxon>
        <taxon>Spiralia</taxon>
        <taxon>Gnathifera</taxon>
        <taxon>Rotifera</taxon>
        <taxon>Eurotatoria</taxon>
        <taxon>Monogononta</taxon>
        <taxon>Pseudotrocha</taxon>
        <taxon>Ploima</taxon>
        <taxon>Brachionidae</taxon>
        <taxon>Brachionus</taxon>
    </lineage>
</organism>
<feature type="region of interest" description="Disordered" evidence="1">
    <location>
        <begin position="28"/>
        <end position="47"/>
    </location>
</feature>
<evidence type="ECO:0000313" key="2">
    <source>
        <dbReference type="EMBL" id="CAF1126919.1"/>
    </source>
</evidence>
<gene>
    <name evidence="2" type="ORF">OXX778_LOCUS22296</name>
</gene>
<evidence type="ECO:0000313" key="3">
    <source>
        <dbReference type="Proteomes" id="UP000663879"/>
    </source>
</evidence>
<accession>A0A814R4F9</accession>
<feature type="region of interest" description="Disordered" evidence="1">
    <location>
        <begin position="53"/>
        <end position="72"/>
    </location>
</feature>
<evidence type="ECO:0000256" key="1">
    <source>
        <dbReference type="SAM" id="MobiDB-lite"/>
    </source>
</evidence>
<dbReference type="Proteomes" id="UP000663879">
    <property type="component" value="Unassembled WGS sequence"/>
</dbReference>